<comment type="caution">
    <text evidence="1">The sequence shown here is derived from an EMBL/GenBank/DDBJ whole genome shotgun (WGS) entry which is preliminary data.</text>
</comment>
<reference evidence="1 2" key="1">
    <citation type="submission" date="2017-08" db="EMBL/GenBank/DDBJ databases">
        <title>Draft Genome Sequence of Hafnia alvei CITHA-6 Isolated from Raw Bovine Milk.</title>
        <authorList>
            <person name="Culligan E.P."/>
            <person name="Mcsweeney A."/>
            <person name="O'Doherty C."/>
            <person name="Gleeson E."/>
            <person name="O'Riordan D."/>
            <person name="Sleator R.D."/>
        </authorList>
    </citation>
    <scope>NUCLEOTIDE SEQUENCE [LARGE SCALE GENOMIC DNA]</scope>
    <source>
        <strain evidence="1 2">CITHA-6</strain>
    </source>
</reference>
<proteinExistence type="predicted"/>
<dbReference type="OrthoDB" id="6636759at2"/>
<dbReference type="Proteomes" id="UP000218796">
    <property type="component" value="Unassembled WGS sequence"/>
</dbReference>
<gene>
    <name evidence="1" type="ORF">CJD50_21760</name>
</gene>
<sequence>MLPVWLLMSFYCAHDRNQRITVKMTTLSLFCHPTNRVHSVK</sequence>
<evidence type="ECO:0000313" key="2">
    <source>
        <dbReference type="Proteomes" id="UP000218796"/>
    </source>
</evidence>
<dbReference type="AlphaFoldDB" id="A0A2A2M6L7"/>
<name>A0A2A2M6L7_9GAMM</name>
<dbReference type="EMBL" id="NQMS01000016">
    <property type="protein sequence ID" value="PAV94244.1"/>
    <property type="molecule type" value="Genomic_DNA"/>
</dbReference>
<protein>
    <submittedName>
        <fullName evidence="1">Outer-membrane efflux lipo domain protein</fullName>
    </submittedName>
</protein>
<accession>A0A2A2M6L7</accession>
<keyword evidence="2" id="KW-1185">Reference proteome</keyword>
<organism evidence="1 2">
    <name type="scientific">Hafnia paralvei</name>
    <dbReference type="NCBI Taxonomy" id="546367"/>
    <lineage>
        <taxon>Bacteria</taxon>
        <taxon>Pseudomonadati</taxon>
        <taxon>Pseudomonadota</taxon>
        <taxon>Gammaproteobacteria</taxon>
        <taxon>Enterobacterales</taxon>
        <taxon>Hafniaceae</taxon>
        <taxon>Hafnia</taxon>
    </lineage>
</organism>
<evidence type="ECO:0000313" key="1">
    <source>
        <dbReference type="EMBL" id="PAV94244.1"/>
    </source>
</evidence>